<evidence type="ECO:0000256" key="1">
    <source>
        <dbReference type="SAM" id="MobiDB-lite"/>
    </source>
</evidence>
<proteinExistence type="predicted"/>
<accession>A0A4C1Z6Q0</accession>
<evidence type="ECO:0000313" key="2">
    <source>
        <dbReference type="EMBL" id="GBP84276.1"/>
    </source>
</evidence>
<organism evidence="2 3">
    <name type="scientific">Eumeta variegata</name>
    <name type="common">Bagworm moth</name>
    <name type="synonym">Eumeta japonica</name>
    <dbReference type="NCBI Taxonomy" id="151549"/>
    <lineage>
        <taxon>Eukaryota</taxon>
        <taxon>Metazoa</taxon>
        <taxon>Ecdysozoa</taxon>
        <taxon>Arthropoda</taxon>
        <taxon>Hexapoda</taxon>
        <taxon>Insecta</taxon>
        <taxon>Pterygota</taxon>
        <taxon>Neoptera</taxon>
        <taxon>Endopterygota</taxon>
        <taxon>Lepidoptera</taxon>
        <taxon>Glossata</taxon>
        <taxon>Ditrysia</taxon>
        <taxon>Tineoidea</taxon>
        <taxon>Psychidae</taxon>
        <taxon>Oiketicinae</taxon>
        <taxon>Eumeta</taxon>
    </lineage>
</organism>
<gene>
    <name evidence="2" type="ORF">EVAR_60220_1</name>
</gene>
<sequence>MKNHVNIHRYARDRIDWTSTRRAVNSKDLLYNIVQILLRHFATEAPLSPALISRGRAPHGAGIKLCPFDTQPEYSARHATLTDFPNSLYAIGSGRPDPRASAGSRGTPLHVAGERLIRVFREIMPLYQAGLTPPVQALYPDMAFPVPPGTPVSCSSCSSDAQRKMWQSAALPNFFLTPRISRSVGAARGAGTPRAPTRLQPGPLQRHSHSTASNPHVVPSLH</sequence>
<feature type="compositionally biased region" description="Low complexity" evidence="1">
    <location>
        <begin position="185"/>
        <end position="198"/>
    </location>
</feature>
<comment type="caution">
    <text evidence="2">The sequence shown here is derived from an EMBL/GenBank/DDBJ whole genome shotgun (WGS) entry which is preliminary data.</text>
</comment>
<name>A0A4C1Z6Q0_EUMVA</name>
<dbReference type="Proteomes" id="UP000299102">
    <property type="component" value="Unassembled WGS sequence"/>
</dbReference>
<dbReference type="AlphaFoldDB" id="A0A4C1Z6Q0"/>
<feature type="region of interest" description="Disordered" evidence="1">
    <location>
        <begin position="185"/>
        <end position="222"/>
    </location>
</feature>
<keyword evidence="3" id="KW-1185">Reference proteome</keyword>
<dbReference type="EMBL" id="BGZK01001668">
    <property type="protein sequence ID" value="GBP84276.1"/>
    <property type="molecule type" value="Genomic_DNA"/>
</dbReference>
<protein>
    <submittedName>
        <fullName evidence="2">Uncharacterized protein</fullName>
    </submittedName>
</protein>
<reference evidence="2 3" key="1">
    <citation type="journal article" date="2019" name="Commun. Biol.">
        <title>The bagworm genome reveals a unique fibroin gene that provides high tensile strength.</title>
        <authorList>
            <person name="Kono N."/>
            <person name="Nakamura H."/>
            <person name="Ohtoshi R."/>
            <person name="Tomita M."/>
            <person name="Numata K."/>
            <person name="Arakawa K."/>
        </authorList>
    </citation>
    <scope>NUCLEOTIDE SEQUENCE [LARGE SCALE GENOMIC DNA]</scope>
</reference>
<evidence type="ECO:0000313" key="3">
    <source>
        <dbReference type="Proteomes" id="UP000299102"/>
    </source>
</evidence>